<name>A0ABR6ZZC9_9BURK</name>
<evidence type="ECO:0000313" key="2">
    <source>
        <dbReference type="EMBL" id="MBC3921199.1"/>
    </source>
</evidence>
<organism evidence="2 3">
    <name type="scientific">Undibacterium hunanense</name>
    <dbReference type="NCBI Taxonomy" id="2762292"/>
    <lineage>
        <taxon>Bacteria</taxon>
        <taxon>Pseudomonadati</taxon>
        <taxon>Pseudomonadota</taxon>
        <taxon>Betaproteobacteria</taxon>
        <taxon>Burkholderiales</taxon>
        <taxon>Oxalobacteraceae</taxon>
        <taxon>Undibacterium</taxon>
    </lineage>
</organism>
<feature type="region of interest" description="Disordered" evidence="1">
    <location>
        <begin position="92"/>
        <end position="112"/>
    </location>
</feature>
<feature type="non-terminal residue" evidence="2">
    <location>
        <position position="112"/>
    </location>
</feature>
<dbReference type="EMBL" id="JACOGF010000065">
    <property type="protein sequence ID" value="MBC3921199.1"/>
    <property type="molecule type" value="Genomic_DNA"/>
</dbReference>
<evidence type="ECO:0000313" key="3">
    <source>
        <dbReference type="Proteomes" id="UP000650424"/>
    </source>
</evidence>
<keyword evidence="3" id="KW-1185">Reference proteome</keyword>
<proteinExistence type="predicted"/>
<evidence type="ECO:0000256" key="1">
    <source>
        <dbReference type="SAM" id="MobiDB-lite"/>
    </source>
</evidence>
<reference evidence="2 3" key="1">
    <citation type="submission" date="2020-08" db="EMBL/GenBank/DDBJ databases">
        <title>Novel species isolated from subtropical streams in China.</title>
        <authorList>
            <person name="Lu H."/>
        </authorList>
    </citation>
    <scope>NUCLEOTIDE SEQUENCE [LARGE SCALE GENOMIC DNA]</scope>
    <source>
        <strain evidence="2 3">CY18W</strain>
    </source>
</reference>
<accession>A0ABR6ZZC9</accession>
<dbReference type="Proteomes" id="UP000650424">
    <property type="component" value="Unassembled WGS sequence"/>
</dbReference>
<gene>
    <name evidence="2" type="ORF">H8L32_27320</name>
</gene>
<feature type="non-terminal residue" evidence="2">
    <location>
        <position position="1"/>
    </location>
</feature>
<comment type="caution">
    <text evidence="2">The sequence shown here is derived from an EMBL/GenBank/DDBJ whole genome shotgun (WGS) entry which is preliminary data.</text>
</comment>
<sequence length="112" mass="11271">VDTTKEITAYAGVDANATAKVWLSKVVDAATLATAQTTVDATIAGIVSNSPGSQIVLTNGTDIVSGETFTAPQVYTPGGNARINSLQDEDQLTGTGVSNTLTATLGNANDNG</sequence>
<protein>
    <submittedName>
        <fullName evidence="2">Uncharacterized protein</fullName>
    </submittedName>
</protein>